<dbReference type="PANTHER" id="PTHR33116:SF78">
    <property type="entry name" value="OS12G0587133 PROTEIN"/>
    <property type="match status" value="1"/>
</dbReference>
<protein>
    <recommendedName>
        <fullName evidence="1">Reverse transcriptase zinc-binding domain-containing protein</fullName>
    </recommendedName>
</protein>
<gene>
    <name evidence="2" type="ORF">Sradi_7065200</name>
</gene>
<comment type="caution">
    <text evidence="2">The sequence shown here is derived from an EMBL/GenBank/DDBJ whole genome shotgun (WGS) entry which is preliminary data.</text>
</comment>
<dbReference type="AlphaFoldDB" id="A0AAW2J671"/>
<evidence type="ECO:0000313" key="2">
    <source>
        <dbReference type="EMBL" id="KAL0289804.1"/>
    </source>
</evidence>
<feature type="domain" description="Reverse transcriptase zinc-binding" evidence="1">
    <location>
        <begin position="206"/>
        <end position="287"/>
    </location>
</feature>
<proteinExistence type="predicted"/>
<sequence>MYWSSVFLLPKAVIKMIEGKMREFLWTGATGVGHAKVAWVQVCRSKEEGGLGIRSIIHMNQALMLKHVWRILQEDPQSIWVSWVLRHRLRKQTIWTHNSASVPWYWKKIIKVSGLIKHGLDYRVGDGCKFRLWNDLWHPRGPLIHSFPRGPAITGLSSDSLLREVLLDGQWRWPSETDFDVQEIIAALPLIHQHQSDEIHWKVGKFTTSAVLSFIQPSSSRVSWHLLLGGKFHIPRHDFILWLAILEHLSTMDRSWVQCPNSSCILCGGQHVETHSHSFFECTYSKRCMDILQRLVRFQWVHNGWQRSVMWATRRWRGNHLLNSASRAVFAATVILSGVSVITEGFQPCHLQQNL</sequence>
<accession>A0AAW2J671</accession>
<dbReference type="InterPro" id="IPR026960">
    <property type="entry name" value="RVT-Znf"/>
</dbReference>
<dbReference type="EMBL" id="JACGWJ010000665">
    <property type="protein sequence ID" value="KAL0289804.1"/>
    <property type="molecule type" value="Genomic_DNA"/>
</dbReference>
<organism evidence="2">
    <name type="scientific">Sesamum radiatum</name>
    <name type="common">Black benniseed</name>
    <dbReference type="NCBI Taxonomy" id="300843"/>
    <lineage>
        <taxon>Eukaryota</taxon>
        <taxon>Viridiplantae</taxon>
        <taxon>Streptophyta</taxon>
        <taxon>Embryophyta</taxon>
        <taxon>Tracheophyta</taxon>
        <taxon>Spermatophyta</taxon>
        <taxon>Magnoliopsida</taxon>
        <taxon>eudicotyledons</taxon>
        <taxon>Gunneridae</taxon>
        <taxon>Pentapetalae</taxon>
        <taxon>asterids</taxon>
        <taxon>lamiids</taxon>
        <taxon>Lamiales</taxon>
        <taxon>Pedaliaceae</taxon>
        <taxon>Sesamum</taxon>
    </lineage>
</organism>
<evidence type="ECO:0000259" key="1">
    <source>
        <dbReference type="Pfam" id="PF13966"/>
    </source>
</evidence>
<reference evidence="2" key="2">
    <citation type="journal article" date="2024" name="Plant">
        <title>Genomic evolution and insights into agronomic trait innovations of Sesamum species.</title>
        <authorList>
            <person name="Miao H."/>
            <person name="Wang L."/>
            <person name="Qu L."/>
            <person name="Liu H."/>
            <person name="Sun Y."/>
            <person name="Le M."/>
            <person name="Wang Q."/>
            <person name="Wei S."/>
            <person name="Zheng Y."/>
            <person name="Lin W."/>
            <person name="Duan Y."/>
            <person name="Cao H."/>
            <person name="Xiong S."/>
            <person name="Wang X."/>
            <person name="Wei L."/>
            <person name="Li C."/>
            <person name="Ma Q."/>
            <person name="Ju M."/>
            <person name="Zhao R."/>
            <person name="Li G."/>
            <person name="Mu C."/>
            <person name="Tian Q."/>
            <person name="Mei H."/>
            <person name="Zhang T."/>
            <person name="Gao T."/>
            <person name="Zhang H."/>
        </authorList>
    </citation>
    <scope>NUCLEOTIDE SEQUENCE</scope>
    <source>
        <strain evidence="2">G02</strain>
    </source>
</reference>
<dbReference type="Pfam" id="PF13966">
    <property type="entry name" value="zf-RVT"/>
    <property type="match status" value="1"/>
</dbReference>
<reference evidence="2" key="1">
    <citation type="submission" date="2020-06" db="EMBL/GenBank/DDBJ databases">
        <authorList>
            <person name="Li T."/>
            <person name="Hu X."/>
            <person name="Zhang T."/>
            <person name="Song X."/>
            <person name="Zhang H."/>
            <person name="Dai N."/>
            <person name="Sheng W."/>
            <person name="Hou X."/>
            <person name="Wei L."/>
        </authorList>
    </citation>
    <scope>NUCLEOTIDE SEQUENCE</scope>
    <source>
        <strain evidence="2">G02</strain>
        <tissue evidence="2">Leaf</tissue>
    </source>
</reference>
<name>A0AAW2J671_SESRA</name>
<dbReference type="PANTHER" id="PTHR33116">
    <property type="entry name" value="REVERSE TRANSCRIPTASE ZINC-BINDING DOMAIN-CONTAINING PROTEIN-RELATED-RELATED"/>
    <property type="match status" value="1"/>
</dbReference>